<evidence type="ECO:0000256" key="12">
    <source>
        <dbReference type="SAM" id="Phobius"/>
    </source>
</evidence>
<dbReference type="CDD" id="cd06225">
    <property type="entry name" value="HAMP"/>
    <property type="match status" value="1"/>
</dbReference>
<evidence type="ECO:0000256" key="4">
    <source>
        <dbReference type="ARBA" id="ARBA00022475"/>
    </source>
</evidence>
<organism evidence="15 16">
    <name type="scientific">Paenibacillus terricola</name>
    <dbReference type="NCBI Taxonomy" id="2763503"/>
    <lineage>
        <taxon>Bacteria</taxon>
        <taxon>Bacillati</taxon>
        <taxon>Bacillota</taxon>
        <taxon>Bacilli</taxon>
        <taxon>Bacillales</taxon>
        <taxon>Paenibacillaceae</taxon>
        <taxon>Paenibacillus</taxon>
    </lineage>
</organism>
<evidence type="ECO:0000256" key="11">
    <source>
        <dbReference type="ARBA" id="ARBA00023136"/>
    </source>
</evidence>
<name>A0ABR8N0H7_9BACL</name>
<keyword evidence="10" id="KW-0902">Two-component regulatory system</keyword>
<dbReference type="PRINTS" id="PR00344">
    <property type="entry name" value="BCTRLSENSOR"/>
</dbReference>
<keyword evidence="8 15" id="KW-0418">Kinase</keyword>
<dbReference type="InterPro" id="IPR003594">
    <property type="entry name" value="HATPase_dom"/>
</dbReference>
<keyword evidence="5" id="KW-0597">Phosphoprotein</keyword>
<keyword evidence="4" id="KW-1003">Cell membrane</keyword>
<comment type="subcellular location">
    <subcellularLocation>
        <location evidence="2">Cell membrane</location>
        <topology evidence="2">Multi-pass membrane protein</topology>
    </subcellularLocation>
</comment>
<dbReference type="InterPro" id="IPR004358">
    <property type="entry name" value="Sig_transdc_His_kin-like_C"/>
</dbReference>
<protein>
    <recommendedName>
        <fullName evidence="3">histidine kinase</fullName>
        <ecNumber evidence="3">2.7.13.3</ecNumber>
    </recommendedName>
</protein>
<evidence type="ECO:0000256" key="7">
    <source>
        <dbReference type="ARBA" id="ARBA00022741"/>
    </source>
</evidence>
<dbReference type="Proteomes" id="UP000609346">
    <property type="component" value="Unassembled WGS sequence"/>
</dbReference>
<dbReference type="GO" id="GO:0016301">
    <property type="term" value="F:kinase activity"/>
    <property type="evidence" value="ECO:0007669"/>
    <property type="project" value="UniProtKB-KW"/>
</dbReference>
<feature type="transmembrane region" description="Helical" evidence="12">
    <location>
        <begin position="299"/>
        <end position="318"/>
    </location>
</feature>
<dbReference type="PANTHER" id="PTHR34220">
    <property type="entry name" value="SENSOR HISTIDINE KINASE YPDA"/>
    <property type="match status" value="1"/>
</dbReference>
<accession>A0ABR8N0H7</accession>
<evidence type="ECO:0000259" key="14">
    <source>
        <dbReference type="PROSITE" id="PS50885"/>
    </source>
</evidence>
<dbReference type="InterPro" id="IPR003660">
    <property type="entry name" value="HAMP_dom"/>
</dbReference>
<evidence type="ECO:0000256" key="1">
    <source>
        <dbReference type="ARBA" id="ARBA00000085"/>
    </source>
</evidence>
<evidence type="ECO:0000256" key="2">
    <source>
        <dbReference type="ARBA" id="ARBA00004651"/>
    </source>
</evidence>
<dbReference type="Gene3D" id="6.10.340.10">
    <property type="match status" value="1"/>
</dbReference>
<comment type="caution">
    <text evidence="15">The sequence shown here is derived from an EMBL/GenBank/DDBJ whole genome shotgun (WGS) entry which is preliminary data.</text>
</comment>
<evidence type="ECO:0000313" key="15">
    <source>
        <dbReference type="EMBL" id="MBD3919954.1"/>
    </source>
</evidence>
<keyword evidence="12" id="KW-0812">Transmembrane</keyword>
<gene>
    <name evidence="15" type="ORF">H8B09_14415</name>
</gene>
<evidence type="ECO:0000256" key="6">
    <source>
        <dbReference type="ARBA" id="ARBA00022679"/>
    </source>
</evidence>
<keyword evidence="16" id="KW-1185">Reference proteome</keyword>
<keyword evidence="11 12" id="KW-0472">Membrane</keyword>
<evidence type="ECO:0000256" key="5">
    <source>
        <dbReference type="ARBA" id="ARBA00022553"/>
    </source>
</evidence>
<evidence type="ECO:0000313" key="16">
    <source>
        <dbReference type="Proteomes" id="UP000609346"/>
    </source>
</evidence>
<dbReference type="InterPro" id="IPR050640">
    <property type="entry name" value="Bact_2-comp_sensor_kinase"/>
</dbReference>
<dbReference type="InterPro" id="IPR036890">
    <property type="entry name" value="HATPase_C_sf"/>
</dbReference>
<dbReference type="InterPro" id="IPR005467">
    <property type="entry name" value="His_kinase_dom"/>
</dbReference>
<dbReference type="SMART" id="SM00304">
    <property type="entry name" value="HAMP"/>
    <property type="match status" value="1"/>
</dbReference>
<proteinExistence type="predicted"/>
<feature type="domain" description="Histidine kinase" evidence="13">
    <location>
        <begin position="486"/>
        <end position="590"/>
    </location>
</feature>
<dbReference type="Pfam" id="PF00672">
    <property type="entry name" value="HAMP"/>
    <property type="match status" value="1"/>
</dbReference>
<evidence type="ECO:0000256" key="9">
    <source>
        <dbReference type="ARBA" id="ARBA00022840"/>
    </source>
</evidence>
<evidence type="ECO:0000256" key="3">
    <source>
        <dbReference type="ARBA" id="ARBA00012438"/>
    </source>
</evidence>
<dbReference type="SUPFAM" id="SSF158472">
    <property type="entry name" value="HAMP domain-like"/>
    <property type="match status" value="1"/>
</dbReference>
<comment type="catalytic activity">
    <reaction evidence="1">
        <text>ATP + protein L-histidine = ADP + protein N-phospho-L-histidine.</text>
        <dbReference type="EC" id="2.7.13.3"/>
    </reaction>
</comment>
<dbReference type="SMART" id="SM00387">
    <property type="entry name" value="HATPase_c"/>
    <property type="match status" value="1"/>
</dbReference>
<evidence type="ECO:0000256" key="10">
    <source>
        <dbReference type="ARBA" id="ARBA00023012"/>
    </source>
</evidence>
<dbReference type="InterPro" id="IPR010559">
    <property type="entry name" value="Sig_transdc_His_kin_internal"/>
</dbReference>
<dbReference type="EMBL" id="JACXZA010000003">
    <property type="protein sequence ID" value="MBD3919954.1"/>
    <property type="molecule type" value="Genomic_DNA"/>
</dbReference>
<reference evidence="15 16" key="1">
    <citation type="submission" date="2020-09" db="EMBL/GenBank/DDBJ databases">
        <title>Paenibacillus sp. strain PR3 16S rRNA gene Genome sequencing and assembly.</title>
        <authorList>
            <person name="Kim J."/>
        </authorList>
    </citation>
    <scope>NUCLEOTIDE SEQUENCE [LARGE SCALE GENOMIC DNA]</scope>
    <source>
        <strain evidence="15 16">PR3</strain>
    </source>
</reference>
<dbReference type="Gene3D" id="3.30.565.10">
    <property type="entry name" value="Histidine kinase-like ATPase, C-terminal domain"/>
    <property type="match status" value="1"/>
</dbReference>
<evidence type="ECO:0000256" key="8">
    <source>
        <dbReference type="ARBA" id="ARBA00022777"/>
    </source>
</evidence>
<feature type="domain" description="HAMP" evidence="14">
    <location>
        <begin position="320"/>
        <end position="372"/>
    </location>
</feature>
<dbReference type="SUPFAM" id="SSF55874">
    <property type="entry name" value="ATPase domain of HSP90 chaperone/DNA topoisomerase II/histidine kinase"/>
    <property type="match status" value="1"/>
</dbReference>
<keyword evidence="7" id="KW-0547">Nucleotide-binding</keyword>
<dbReference type="PROSITE" id="PS50109">
    <property type="entry name" value="HIS_KIN"/>
    <property type="match status" value="1"/>
</dbReference>
<evidence type="ECO:0000259" key="13">
    <source>
        <dbReference type="PROSITE" id="PS50109"/>
    </source>
</evidence>
<keyword evidence="9" id="KW-0067">ATP-binding</keyword>
<dbReference type="PANTHER" id="PTHR34220:SF7">
    <property type="entry name" value="SENSOR HISTIDINE KINASE YPDA"/>
    <property type="match status" value="1"/>
</dbReference>
<dbReference type="Pfam" id="PF06580">
    <property type="entry name" value="His_kinase"/>
    <property type="match status" value="1"/>
</dbReference>
<dbReference type="RefSeq" id="WP_191204221.1">
    <property type="nucleotide sequence ID" value="NZ_JACXZA010000003.1"/>
</dbReference>
<keyword evidence="12" id="KW-1133">Transmembrane helix</keyword>
<dbReference type="Pfam" id="PF02518">
    <property type="entry name" value="HATPase_c"/>
    <property type="match status" value="1"/>
</dbReference>
<sequence length="601" mass="68398">MDKSFKKGISFRNKLLVTFLLVSLLPMLGVEMMSYYTSTVAMKTNMNDLIKVNLLQTSKNLDTSMQDYEDLLFQVFTDDNVMSLVKEINDPATDSPEFSRRRLINILSRYSYAKEGIRSIAIFTANNTLITYDRQTGSPYDNMWSSEKDLIHLPIYQQALEGKGRSVITPPLKIDTINNDEQYGFHLARQLSDLNVASLEPIGVAVITVYESVLAQAINLEDSDEMLNSPRLNKRNFLTDETGTIVSSPDKTQIGQNVNDIVTSSTILNTYYNKSSRLWVNNLVDQNQLFKEMYAMQHLTLYSALAAAVLTVILITIFSGRLTRSIRRILKAMRTAQHGTLDVQVEGTTHDDLSVIALSFNKMMLRVSELMNESKRAVEKQKEAEIRALEAQINPHFLYNTLDSINWMAIEKEEYQISQMLKELAQILRYSVKDSNKRVTLREELRWMNSYVFLQQHRFRSSFSCEIECPEQLYHHQVHKLTFQPFIENAIIHGFYGVNSGGLLRIVVKELDTNQLMIRIEDNGVGMPEHKRKALISEHHSEGNEAGGSGLGVRNVADRIHSYYGSRGHLDIQSELGQGTVVTITLPIDAEGEEQDADRRG</sequence>
<dbReference type="EC" id="2.7.13.3" evidence="3"/>
<dbReference type="PROSITE" id="PS50885">
    <property type="entry name" value="HAMP"/>
    <property type="match status" value="1"/>
</dbReference>
<keyword evidence="6" id="KW-0808">Transferase</keyword>